<gene>
    <name evidence="2" type="ORF">DAPPUDRAFT_114625</name>
</gene>
<reference evidence="2 3" key="1">
    <citation type="journal article" date="2011" name="Science">
        <title>The ecoresponsive genome of Daphnia pulex.</title>
        <authorList>
            <person name="Colbourne J.K."/>
            <person name="Pfrender M.E."/>
            <person name="Gilbert D."/>
            <person name="Thomas W.K."/>
            <person name="Tucker A."/>
            <person name="Oakley T.H."/>
            <person name="Tokishita S."/>
            <person name="Aerts A."/>
            <person name="Arnold G.J."/>
            <person name="Basu M.K."/>
            <person name="Bauer D.J."/>
            <person name="Caceres C.E."/>
            <person name="Carmel L."/>
            <person name="Casola C."/>
            <person name="Choi J.H."/>
            <person name="Detter J.C."/>
            <person name="Dong Q."/>
            <person name="Dusheyko S."/>
            <person name="Eads B.D."/>
            <person name="Frohlich T."/>
            <person name="Geiler-Samerotte K.A."/>
            <person name="Gerlach D."/>
            <person name="Hatcher P."/>
            <person name="Jogdeo S."/>
            <person name="Krijgsveld J."/>
            <person name="Kriventseva E.V."/>
            <person name="Kultz D."/>
            <person name="Laforsch C."/>
            <person name="Lindquist E."/>
            <person name="Lopez J."/>
            <person name="Manak J.R."/>
            <person name="Muller J."/>
            <person name="Pangilinan J."/>
            <person name="Patwardhan R.P."/>
            <person name="Pitluck S."/>
            <person name="Pritham E.J."/>
            <person name="Rechtsteiner A."/>
            <person name="Rho M."/>
            <person name="Rogozin I.B."/>
            <person name="Sakarya O."/>
            <person name="Salamov A."/>
            <person name="Schaack S."/>
            <person name="Shapiro H."/>
            <person name="Shiga Y."/>
            <person name="Skalitzky C."/>
            <person name="Smith Z."/>
            <person name="Souvorov A."/>
            <person name="Sung W."/>
            <person name="Tang Z."/>
            <person name="Tsuchiya D."/>
            <person name="Tu H."/>
            <person name="Vos H."/>
            <person name="Wang M."/>
            <person name="Wolf Y.I."/>
            <person name="Yamagata H."/>
            <person name="Yamada T."/>
            <person name="Ye Y."/>
            <person name="Shaw J.R."/>
            <person name="Andrews J."/>
            <person name="Crease T.J."/>
            <person name="Tang H."/>
            <person name="Lucas S.M."/>
            <person name="Robertson H.M."/>
            <person name="Bork P."/>
            <person name="Koonin E.V."/>
            <person name="Zdobnov E.M."/>
            <person name="Grigoriev I.V."/>
            <person name="Lynch M."/>
            <person name="Boore J.L."/>
        </authorList>
    </citation>
    <scope>NUCLEOTIDE SEQUENCE [LARGE SCALE GENOMIC DNA]</scope>
</reference>
<evidence type="ECO:0000256" key="1">
    <source>
        <dbReference type="SAM" id="MobiDB-lite"/>
    </source>
</evidence>
<feature type="region of interest" description="Disordered" evidence="1">
    <location>
        <begin position="258"/>
        <end position="343"/>
    </location>
</feature>
<dbReference type="InParanoid" id="E9HIS9"/>
<feature type="compositionally biased region" description="Polar residues" evidence="1">
    <location>
        <begin position="321"/>
        <end position="340"/>
    </location>
</feature>
<dbReference type="EMBL" id="GL732657">
    <property type="protein sequence ID" value="EFX68360.1"/>
    <property type="molecule type" value="Genomic_DNA"/>
</dbReference>
<dbReference type="OrthoDB" id="10462905at2759"/>
<feature type="region of interest" description="Disordered" evidence="1">
    <location>
        <begin position="199"/>
        <end position="224"/>
    </location>
</feature>
<dbReference type="AlphaFoldDB" id="E9HIS9"/>
<proteinExistence type="predicted"/>
<feature type="compositionally biased region" description="Low complexity" evidence="1">
    <location>
        <begin position="401"/>
        <end position="416"/>
    </location>
</feature>
<feature type="compositionally biased region" description="Pro residues" evidence="1">
    <location>
        <begin position="30"/>
        <end position="40"/>
    </location>
</feature>
<organism evidence="2 3">
    <name type="scientific">Daphnia pulex</name>
    <name type="common">Water flea</name>
    <dbReference type="NCBI Taxonomy" id="6669"/>
    <lineage>
        <taxon>Eukaryota</taxon>
        <taxon>Metazoa</taxon>
        <taxon>Ecdysozoa</taxon>
        <taxon>Arthropoda</taxon>
        <taxon>Crustacea</taxon>
        <taxon>Branchiopoda</taxon>
        <taxon>Diplostraca</taxon>
        <taxon>Cladocera</taxon>
        <taxon>Anomopoda</taxon>
        <taxon>Daphniidae</taxon>
        <taxon>Daphnia</taxon>
    </lineage>
</organism>
<evidence type="ECO:0000313" key="2">
    <source>
        <dbReference type="EMBL" id="EFX68360.1"/>
    </source>
</evidence>
<evidence type="ECO:0000313" key="3">
    <source>
        <dbReference type="Proteomes" id="UP000000305"/>
    </source>
</evidence>
<feature type="region of interest" description="Disordered" evidence="1">
    <location>
        <begin position="401"/>
        <end position="434"/>
    </location>
</feature>
<dbReference type="Proteomes" id="UP000000305">
    <property type="component" value="Unassembled WGS sequence"/>
</dbReference>
<feature type="compositionally biased region" description="Polar residues" evidence="1">
    <location>
        <begin position="1"/>
        <end position="10"/>
    </location>
</feature>
<feature type="compositionally biased region" description="Low complexity" evidence="1">
    <location>
        <begin position="285"/>
        <end position="305"/>
    </location>
</feature>
<accession>E9HIS9</accession>
<sequence>MSSYKFSNKKPSVKELLEGATFRKTFTPKQPAPPPPPPPSAKVNPAASATTGSSRGEVTNDKKIFNRLCDLFGKDVSSMNQVIEFQSDPPAKAAAEVLGYSYQIPAPPVADVQMVVNHNKKLMKAIVEEDDQQAEMKDRLMKEIKQKISERRRRILQQRRDLFNDSTVSSSSADVVVVEEQVEEVKEEEKVDDRDLWKAVPALADPDDADSSFEEEERGRWDPDAAFSEVERILESLESNAALNEELVGRFRLTDHHRREQDCGRPSGAGDVIGSNGDEDKNSDDSGMSSSADSSTVSSSSSSSSRQEVSAVVKPVRKSKQQVVATISTNDDHQISSTSTHSDEEMLRNQLQLLNNSMHIYSVAHDSPVIIDSISVNLDDDDASLRGGTSSEHRIRLDLSSLAPTPTPSLSSITTFGGDGGGRRRSGTSSSLTNSAGEIFGSLRSNLSAGAYSTGEALNRIAQHVTDNIVRPIADTMGEAGDGLVRAAEPLVQHLQLLSTRLQVRYRHAAQHKQWLPQLREAADWIEDIPKCRRVSRTENPPAVVPILAAVFLLPFHDKMMT</sequence>
<dbReference type="KEGG" id="dpx:DAPPUDRAFT_114625"/>
<name>E9HIS9_DAPPU</name>
<protein>
    <submittedName>
        <fullName evidence="2">Uncharacterized protein</fullName>
    </submittedName>
</protein>
<feature type="compositionally biased region" description="Acidic residues" evidence="1">
    <location>
        <begin position="205"/>
        <end position="216"/>
    </location>
</feature>
<dbReference type="HOGENOM" id="CLU_485074_0_0_1"/>
<keyword evidence="3" id="KW-1185">Reference proteome</keyword>
<feature type="region of interest" description="Disordered" evidence="1">
    <location>
        <begin position="1"/>
        <end position="60"/>
    </location>
</feature>